<organism evidence="1 2">
    <name type="scientific">Nelumbo nucifera</name>
    <name type="common">Sacred lotus</name>
    <dbReference type="NCBI Taxonomy" id="4432"/>
    <lineage>
        <taxon>Eukaryota</taxon>
        <taxon>Viridiplantae</taxon>
        <taxon>Streptophyta</taxon>
        <taxon>Embryophyta</taxon>
        <taxon>Tracheophyta</taxon>
        <taxon>Spermatophyta</taxon>
        <taxon>Magnoliopsida</taxon>
        <taxon>Proteales</taxon>
        <taxon>Nelumbonaceae</taxon>
        <taxon>Nelumbo</taxon>
    </lineage>
</organism>
<protein>
    <submittedName>
        <fullName evidence="1">Uncharacterized protein</fullName>
    </submittedName>
</protein>
<gene>
    <name evidence="1" type="ORF">HUJ06_023136</name>
</gene>
<sequence length="40" mass="4177">MGQLSVLTGTQGEIRANCSARNSTSSYLSSITDEEQGRGA</sequence>
<evidence type="ECO:0000313" key="1">
    <source>
        <dbReference type="EMBL" id="DAD21673.1"/>
    </source>
</evidence>
<reference evidence="1 2" key="1">
    <citation type="journal article" date="2020" name="Mol. Biol. Evol.">
        <title>Distinct Expression and Methylation Patterns for Genes with Different Fates following a Single Whole-Genome Duplication in Flowering Plants.</title>
        <authorList>
            <person name="Shi T."/>
            <person name="Rahmani R.S."/>
            <person name="Gugger P.F."/>
            <person name="Wang M."/>
            <person name="Li H."/>
            <person name="Zhang Y."/>
            <person name="Li Z."/>
            <person name="Wang Q."/>
            <person name="Van de Peer Y."/>
            <person name="Marchal K."/>
            <person name="Chen J."/>
        </authorList>
    </citation>
    <scope>NUCLEOTIDE SEQUENCE [LARGE SCALE GENOMIC DNA]</scope>
    <source>
        <tissue evidence="1">Leaf</tissue>
    </source>
</reference>
<dbReference type="EMBL" id="DUZY01000001">
    <property type="protein sequence ID" value="DAD21673.1"/>
    <property type="molecule type" value="Genomic_DNA"/>
</dbReference>
<accession>A0A822XPR5</accession>
<proteinExistence type="predicted"/>
<name>A0A822XPR5_NELNU</name>
<evidence type="ECO:0000313" key="2">
    <source>
        <dbReference type="Proteomes" id="UP000607653"/>
    </source>
</evidence>
<keyword evidence="2" id="KW-1185">Reference proteome</keyword>
<comment type="caution">
    <text evidence="1">The sequence shown here is derived from an EMBL/GenBank/DDBJ whole genome shotgun (WGS) entry which is preliminary data.</text>
</comment>
<dbReference type="AlphaFoldDB" id="A0A822XPR5"/>
<dbReference type="Proteomes" id="UP000607653">
    <property type="component" value="Unassembled WGS sequence"/>
</dbReference>